<dbReference type="PANTHER" id="PTHR38037:SF2">
    <property type="entry name" value="ATP-DEPENDENT ZINC PROTEASE DOMAIN-CONTAINING PROTEIN-RELATED"/>
    <property type="match status" value="1"/>
</dbReference>
<feature type="domain" description="Retropepsin-like aspartic endopeptidase" evidence="1">
    <location>
        <begin position="18"/>
        <end position="148"/>
    </location>
</feature>
<dbReference type="InterPro" id="IPR021109">
    <property type="entry name" value="Peptidase_aspartic_dom_sf"/>
</dbReference>
<dbReference type="RefSeq" id="WP_089269839.1">
    <property type="nucleotide sequence ID" value="NZ_FZNN01000005.1"/>
</dbReference>
<reference evidence="2 3" key="1">
    <citation type="submission" date="2017-06" db="EMBL/GenBank/DDBJ databases">
        <authorList>
            <person name="Kim H.J."/>
            <person name="Triplett B.A."/>
        </authorList>
    </citation>
    <scope>NUCLEOTIDE SEQUENCE [LARGE SCALE GENOMIC DNA]</scope>
    <source>
        <strain evidence="2 3">DSM 29052</strain>
    </source>
</reference>
<dbReference type="Proteomes" id="UP000198417">
    <property type="component" value="Unassembled WGS sequence"/>
</dbReference>
<keyword evidence="3" id="KW-1185">Reference proteome</keyword>
<dbReference type="Pfam" id="PF05618">
    <property type="entry name" value="Zn_protease"/>
    <property type="match status" value="1"/>
</dbReference>
<gene>
    <name evidence="2" type="ORF">SAMN06265370_1053</name>
</gene>
<accession>A0A238W9K3</accession>
<dbReference type="SUPFAM" id="SSF50630">
    <property type="entry name" value="Acid proteases"/>
    <property type="match status" value="1"/>
</dbReference>
<protein>
    <submittedName>
        <fullName evidence="2">Uncharacterized conserved protein</fullName>
    </submittedName>
</protein>
<evidence type="ECO:0000313" key="2">
    <source>
        <dbReference type="EMBL" id="SNR43256.1"/>
    </source>
</evidence>
<sequence>MAGVNVKKIKKNKPDLMVIGWMEHLDLPDLGLHQIKAKIDTGARTSALHATQIKTFVRDGEDWVRFQAQADEDEPEVTVEAPIHDRREIKNTSGIPEERIIIRTKLKLTDRTWTISVSLTDRSNMRFQMIVGRTALRNHNIAVHTRRANLTSTFGQ</sequence>
<dbReference type="AlphaFoldDB" id="A0A238W9K3"/>
<name>A0A238W9K3_9RHOB</name>
<proteinExistence type="predicted"/>
<organism evidence="2 3">
    <name type="scientific">Puniceibacterium sediminis</name>
    <dbReference type="NCBI Taxonomy" id="1608407"/>
    <lineage>
        <taxon>Bacteria</taxon>
        <taxon>Pseudomonadati</taxon>
        <taxon>Pseudomonadota</taxon>
        <taxon>Alphaproteobacteria</taxon>
        <taxon>Rhodobacterales</taxon>
        <taxon>Paracoccaceae</taxon>
        <taxon>Puniceibacterium</taxon>
    </lineage>
</organism>
<dbReference type="PANTHER" id="PTHR38037">
    <property type="entry name" value="ZN_PROTEASE DOMAIN-CONTAINING PROTEIN"/>
    <property type="match status" value="1"/>
</dbReference>
<dbReference type="InterPro" id="IPR008503">
    <property type="entry name" value="Asp_endopeptidase"/>
</dbReference>
<dbReference type="Gene3D" id="2.40.70.10">
    <property type="entry name" value="Acid Proteases"/>
    <property type="match status" value="1"/>
</dbReference>
<dbReference type="EMBL" id="FZNN01000005">
    <property type="protein sequence ID" value="SNR43256.1"/>
    <property type="molecule type" value="Genomic_DNA"/>
</dbReference>
<evidence type="ECO:0000259" key="1">
    <source>
        <dbReference type="Pfam" id="PF05618"/>
    </source>
</evidence>
<dbReference type="OrthoDB" id="9782977at2"/>
<evidence type="ECO:0000313" key="3">
    <source>
        <dbReference type="Proteomes" id="UP000198417"/>
    </source>
</evidence>